<dbReference type="GO" id="GO:0015914">
    <property type="term" value="P:phospholipid transport"/>
    <property type="evidence" value="ECO:0007669"/>
    <property type="project" value="InterPro"/>
</dbReference>
<keyword evidence="1" id="KW-0472">Membrane</keyword>
<evidence type="ECO:0000256" key="1">
    <source>
        <dbReference type="SAM" id="Phobius"/>
    </source>
</evidence>
<dbReference type="OrthoDB" id="7164001at2"/>
<dbReference type="Pfam" id="PF02470">
    <property type="entry name" value="MlaD"/>
    <property type="match status" value="1"/>
</dbReference>
<dbReference type="Proteomes" id="UP000319148">
    <property type="component" value="Unassembled WGS sequence"/>
</dbReference>
<dbReference type="InterPro" id="IPR030970">
    <property type="entry name" value="ABC_MlaD"/>
</dbReference>
<comment type="caution">
    <text evidence="3">The sequence shown here is derived from an EMBL/GenBank/DDBJ whole genome shotgun (WGS) entry which is preliminary data.</text>
</comment>
<organism evidence="3 4">
    <name type="scientific">Emcibacter nanhaiensis</name>
    <dbReference type="NCBI Taxonomy" id="1505037"/>
    <lineage>
        <taxon>Bacteria</taxon>
        <taxon>Pseudomonadati</taxon>
        <taxon>Pseudomonadota</taxon>
        <taxon>Alphaproteobacteria</taxon>
        <taxon>Emcibacterales</taxon>
        <taxon>Emcibacteraceae</taxon>
        <taxon>Emcibacter</taxon>
    </lineage>
</organism>
<dbReference type="PANTHER" id="PTHR33371">
    <property type="entry name" value="INTERMEMBRANE PHOSPHOLIPID TRANSPORT SYSTEM BINDING PROTEIN MLAD-RELATED"/>
    <property type="match status" value="1"/>
</dbReference>
<proteinExistence type="predicted"/>
<sequence length="150" mass="15941">MRSNLVETLVGAVVLFIAGSFLYFAYSHANLSSNGGYHLIAKFDKVDGLAVGSDVRVSGIKVGSVLKQYIDPDTFMAVVEFSVDPEIKIPEDTFAKITSEGLLGGNYLVLDPGGSDEMLADGDEILDTQGSVDLLGLLDKFAGSDDKKSD</sequence>
<gene>
    <name evidence="3" type="primary">mlaD</name>
    <name evidence="3" type="ORF">FIV46_03190</name>
</gene>
<keyword evidence="1" id="KW-0812">Transmembrane</keyword>
<dbReference type="NCBIfam" id="TIGR04430">
    <property type="entry name" value="OM_asym_MlaD"/>
    <property type="match status" value="1"/>
</dbReference>
<evidence type="ECO:0000259" key="2">
    <source>
        <dbReference type="Pfam" id="PF02470"/>
    </source>
</evidence>
<protein>
    <submittedName>
        <fullName evidence="3">Outer membrane lipid asymmetry maintenance protein MlaD</fullName>
    </submittedName>
</protein>
<dbReference type="PANTHER" id="PTHR33371:SF4">
    <property type="entry name" value="INTERMEMBRANE PHOSPHOLIPID TRANSPORT SYSTEM BINDING PROTEIN MLAD"/>
    <property type="match status" value="1"/>
</dbReference>
<keyword evidence="1" id="KW-1133">Transmembrane helix</keyword>
<feature type="transmembrane region" description="Helical" evidence="1">
    <location>
        <begin position="6"/>
        <end position="26"/>
    </location>
</feature>
<dbReference type="InterPro" id="IPR003399">
    <property type="entry name" value="Mce/MlaD"/>
</dbReference>
<dbReference type="InterPro" id="IPR052336">
    <property type="entry name" value="MlaD_Phospholipid_Transporter"/>
</dbReference>
<dbReference type="RefSeq" id="WP_139938350.1">
    <property type="nucleotide sequence ID" value="NZ_JBHSYP010000022.1"/>
</dbReference>
<evidence type="ECO:0000313" key="3">
    <source>
        <dbReference type="EMBL" id="TPD63100.1"/>
    </source>
</evidence>
<evidence type="ECO:0000313" key="4">
    <source>
        <dbReference type="Proteomes" id="UP000319148"/>
    </source>
</evidence>
<keyword evidence="4" id="KW-1185">Reference proteome</keyword>
<name>A0A501PRE5_9PROT</name>
<dbReference type="AlphaFoldDB" id="A0A501PRE5"/>
<accession>A0A501PRE5</accession>
<dbReference type="EMBL" id="VFIY01000004">
    <property type="protein sequence ID" value="TPD63100.1"/>
    <property type="molecule type" value="Genomic_DNA"/>
</dbReference>
<reference evidence="4" key="1">
    <citation type="submission" date="2019-06" db="EMBL/GenBank/DDBJ databases">
        <title>The complete genome of Emcibacter congregatus ZYLT.</title>
        <authorList>
            <person name="Zhao Z."/>
        </authorList>
    </citation>
    <scope>NUCLEOTIDE SEQUENCE [LARGE SCALE GENOMIC DNA]</scope>
    <source>
        <strain evidence="4">MCCC 1A06723</strain>
    </source>
</reference>
<feature type="domain" description="Mce/MlaD" evidence="2">
    <location>
        <begin position="36"/>
        <end position="113"/>
    </location>
</feature>